<dbReference type="GO" id="GO:0005739">
    <property type="term" value="C:mitochondrion"/>
    <property type="evidence" value="ECO:0007669"/>
    <property type="project" value="GOC"/>
</dbReference>
<dbReference type="InterPro" id="IPR019165">
    <property type="entry name" value="Peptidase_M76_ATP23"/>
</dbReference>
<dbReference type="GO" id="GO:0034982">
    <property type="term" value="P:mitochondrial protein processing"/>
    <property type="evidence" value="ECO:0007669"/>
    <property type="project" value="TreeGrafter"/>
</dbReference>
<keyword evidence="7" id="KW-1133">Transmembrane helix</keyword>
<evidence type="ECO:0000256" key="4">
    <source>
        <dbReference type="ARBA" id="ARBA00022801"/>
    </source>
</evidence>
<reference evidence="8 9" key="1">
    <citation type="submission" date="2015-01" db="EMBL/GenBank/DDBJ databases">
        <title>Evolution of Trichinella species and genotypes.</title>
        <authorList>
            <person name="Korhonen P.K."/>
            <person name="Edoardo P."/>
            <person name="Giuseppe L.R."/>
            <person name="Gasser R.B."/>
        </authorList>
    </citation>
    <scope>NUCLEOTIDE SEQUENCE [LARGE SCALE GENOMIC DNA]</scope>
    <source>
        <strain evidence="8">ISS120</strain>
    </source>
</reference>
<feature type="non-terminal residue" evidence="8">
    <location>
        <position position="294"/>
    </location>
</feature>
<keyword evidence="7" id="KW-0472">Membrane</keyword>
<keyword evidence="9" id="KW-1185">Reference proteome</keyword>
<dbReference type="EMBL" id="JYDI01000036">
    <property type="protein sequence ID" value="KRY57016.1"/>
    <property type="molecule type" value="Genomic_DNA"/>
</dbReference>
<gene>
    <name evidence="8" type="primary">XRCC6BP1</name>
    <name evidence="8" type="ORF">T03_3161</name>
</gene>
<dbReference type="PANTHER" id="PTHR21711">
    <property type="entry name" value="MITOCHONDRIAL INNER MEMBRANE PROTEASE"/>
    <property type="match status" value="1"/>
</dbReference>
<dbReference type="GO" id="GO:0033615">
    <property type="term" value="P:mitochondrial proton-transporting ATP synthase complex assembly"/>
    <property type="evidence" value="ECO:0007669"/>
    <property type="project" value="TreeGrafter"/>
</dbReference>
<evidence type="ECO:0000256" key="5">
    <source>
        <dbReference type="ARBA" id="ARBA00023049"/>
    </source>
</evidence>
<keyword evidence="3 6" id="KW-0479">Metal-binding</keyword>
<dbReference type="Pfam" id="PF09768">
    <property type="entry name" value="Peptidase_M76"/>
    <property type="match status" value="1"/>
</dbReference>
<comment type="caution">
    <text evidence="8">The sequence shown here is derived from an EMBL/GenBank/DDBJ whole genome shotgun (WGS) entry which is preliminary data.</text>
</comment>
<dbReference type="GO" id="GO:0004222">
    <property type="term" value="F:metalloendopeptidase activity"/>
    <property type="evidence" value="ECO:0007669"/>
    <property type="project" value="InterPro"/>
</dbReference>
<accession>A0A0V1D6M7</accession>
<evidence type="ECO:0000313" key="9">
    <source>
        <dbReference type="Proteomes" id="UP000054653"/>
    </source>
</evidence>
<evidence type="ECO:0000256" key="1">
    <source>
        <dbReference type="ARBA" id="ARBA00009915"/>
    </source>
</evidence>
<keyword evidence="7" id="KW-0812">Transmembrane</keyword>
<feature type="non-terminal residue" evidence="8">
    <location>
        <position position="1"/>
    </location>
</feature>
<feature type="transmembrane region" description="Helical" evidence="7">
    <location>
        <begin position="46"/>
        <end position="67"/>
    </location>
</feature>
<keyword evidence="2 6" id="KW-0645">Protease</keyword>
<sequence>LESIIQIISTTEQLVWPVAQERLILCNASSTGICQYNSPQQSRANYSNFLFTFVLCFTSTVIVKWQVLKFFSKYTTRLMTFDGGISSKLFPERGRHESSLENSTSKAFQAKRADLKSTAQKAMQNPAIQSLIWSLRRSGCSFDFDRNVSFQNCAKNVIGGFDPFHRQARLFDFIIICIQDTVDEKNVLRAMGHELIHMFDSCRAKFDLSNIENLICSEIRAAHLINCRPAHPAFKDSNHLYFYDFKDCIRRLAVSSVCSLTGISENEAKILIEKSMDRCCSDTEPFCKLYRNYY</sequence>
<dbReference type="PANTHER" id="PTHR21711:SF0">
    <property type="entry name" value="MITOCHONDRIAL INNER MEMBRANE PROTEASE ATP23 HOMOLOG"/>
    <property type="match status" value="1"/>
</dbReference>
<dbReference type="STRING" id="45882.A0A0V1D6M7"/>
<dbReference type="GO" id="GO:0046872">
    <property type="term" value="F:metal ion binding"/>
    <property type="evidence" value="ECO:0007669"/>
    <property type="project" value="UniProtKB-KW"/>
</dbReference>
<dbReference type="Proteomes" id="UP000054653">
    <property type="component" value="Unassembled WGS sequence"/>
</dbReference>
<protein>
    <recommendedName>
        <fullName evidence="6">Mitochondrial inner membrane protease ATP23</fullName>
        <ecNumber evidence="6">3.4.24.-</ecNumber>
    </recommendedName>
</protein>
<dbReference type="OrthoDB" id="285308at2759"/>
<dbReference type="OMA" id="AHLINCR"/>
<keyword evidence="5 6" id="KW-0482">Metalloprotease</keyword>
<comment type="similarity">
    <text evidence="1 6">Belongs to the peptidase M76 family.</text>
</comment>
<proteinExistence type="inferred from homology"/>
<evidence type="ECO:0000256" key="2">
    <source>
        <dbReference type="ARBA" id="ARBA00022670"/>
    </source>
</evidence>
<dbReference type="EC" id="3.4.24.-" evidence="6"/>
<dbReference type="AlphaFoldDB" id="A0A0V1D6M7"/>
<evidence type="ECO:0000256" key="7">
    <source>
        <dbReference type="SAM" id="Phobius"/>
    </source>
</evidence>
<organism evidence="8 9">
    <name type="scientific">Trichinella britovi</name>
    <name type="common">Parasitic roundworm</name>
    <dbReference type="NCBI Taxonomy" id="45882"/>
    <lineage>
        <taxon>Eukaryota</taxon>
        <taxon>Metazoa</taxon>
        <taxon>Ecdysozoa</taxon>
        <taxon>Nematoda</taxon>
        <taxon>Enoplea</taxon>
        <taxon>Dorylaimia</taxon>
        <taxon>Trichinellida</taxon>
        <taxon>Trichinellidae</taxon>
        <taxon>Trichinella</taxon>
    </lineage>
</organism>
<evidence type="ECO:0000256" key="6">
    <source>
        <dbReference type="RuleBase" id="RU364057"/>
    </source>
</evidence>
<evidence type="ECO:0000313" key="8">
    <source>
        <dbReference type="EMBL" id="KRY57016.1"/>
    </source>
</evidence>
<evidence type="ECO:0000256" key="3">
    <source>
        <dbReference type="ARBA" id="ARBA00022723"/>
    </source>
</evidence>
<keyword evidence="4 6" id="KW-0378">Hydrolase</keyword>
<name>A0A0V1D6M7_TRIBR</name>